<reference evidence="2 4" key="2">
    <citation type="submission" date="2018-06" db="EMBL/GenBank/DDBJ databases">
        <authorList>
            <consortium name="Pathogen Informatics"/>
            <person name="Doyle S."/>
        </authorList>
    </citation>
    <scope>NUCLEOTIDE SEQUENCE [LARGE SCALE GENOMIC DNA]</scope>
    <source>
        <strain evidence="2 4">NCTC12239</strain>
    </source>
</reference>
<reference evidence="1 3" key="1">
    <citation type="submission" date="2015-11" db="EMBL/GenBank/DDBJ databases">
        <title>Genomic analysis of 38 Legionella species identifies large and diverse effector repertoires.</title>
        <authorList>
            <person name="Burstein D."/>
            <person name="Amaro F."/>
            <person name="Zusman T."/>
            <person name="Lifshitz Z."/>
            <person name="Cohen O."/>
            <person name="Gilbert J.A."/>
            <person name="Pupko T."/>
            <person name="Shuman H.A."/>
            <person name="Segal G."/>
        </authorList>
    </citation>
    <scope>NUCLEOTIDE SEQUENCE [LARGE SCALE GENOMIC DNA]</scope>
    <source>
        <strain evidence="1 3">ATCC 43877</strain>
    </source>
</reference>
<name>A0A378JWI6_9GAMM</name>
<evidence type="ECO:0000313" key="1">
    <source>
        <dbReference type="EMBL" id="KTD32532.1"/>
    </source>
</evidence>
<dbReference type="Proteomes" id="UP000254040">
    <property type="component" value="Unassembled WGS sequence"/>
</dbReference>
<evidence type="ECO:0000313" key="4">
    <source>
        <dbReference type="Proteomes" id="UP000254040"/>
    </source>
</evidence>
<protein>
    <submittedName>
        <fullName evidence="2">Uncharacterized protein</fullName>
    </submittedName>
</protein>
<sequence length="472" mass="54075">MIKQLIKELASRPSTSSLSNDDWFLYSKQYHELEDSLRSSFIHVLANHSGVSSSQILIALTSLNQEDTDLVNQRDMLSELQAAQETASEKIIQMQDRNCFKNIDIESLAISRAEWLTIIKKYEQQNRHNVTPTFFFSTLSSIRKIPYDDLTHSLSKSQPSRMAKRSIFREDAPPVKRTFQSFRKDDGFNPLILEETDENRYLQPQIEATGARYGKMFPATPDKRYPAVVKTPGGNKARPLCRIDGQTLFKHLTPVSQAPKKGRLSLLDISREELLAAIPKLNLEQAQEIRFVATLEGIQERSGLSRRHSQFSITKAKASDVFRAHGIEIKPAEGRSFHWSHLIAHFLADTQELATDTPEKEIINLVPTTDAANYNTLEAVELYIRKKLIDEDTDNILIKVTPEYTGQSHIPNMLTYTLSWVECHDKQHEQIFYINPQSYQRITKSMHDSIDVLRENSHTVQDDWPPSSGFKF</sequence>
<dbReference type="Gene3D" id="3.40.570.10">
    <property type="entry name" value="Extracellular Endonuclease, subunit A"/>
    <property type="match status" value="1"/>
</dbReference>
<dbReference type="RefSeq" id="WP_028385508.1">
    <property type="nucleotide sequence ID" value="NZ_CAAAJG010000031.1"/>
</dbReference>
<dbReference type="Proteomes" id="UP000054985">
    <property type="component" value="Unassembled WGS sequence"/>
</dbReference>
<dbReference type="EMBL" id="UGOG01000001">
    <property type="protein sequence ID" value="STX61399.1"/>
    <property type="molecule type" value="Genomic_DNA"/>
</dbReference>
<evidence type="ECO:0000313" key="2">
    <source>
        <dbReference type="EMBL" id="STX61399.1"/>
    </source>
</evidence>
<dbReference type="InterPro" id="IPR044929">
    <property type="entry name" value="DNA/RNA_non-sp_Endonuclease_sf"/>
</dbReference>
<organism evidence="2 4">
    <name type="scientific">Legionella moravica</name>
    <dbReference type="NCBI Taxonomy" id="39962"/>
    <lineage>
        <taxon>Bacteria</taxon>
        <taxon>Pseudomonadati</taxon>
        <taxon>Pseudomonadota</taxon>
        <taxon>Gammaproteobacteria</taxon>
        <taxon>Legionellales</taxon>
        <taxon>Legionellaceae</taxon>
        <taxon>Legionella</taxon>
    </lineage>
</organism>
<dbReference type="EMBL" id="LNYN01000028">
    <property type="protein sequence ID" value="KTD32532.1"/>
    <property type="molecule type" value="Genomic_DNA"/>
</dbReference>
<evidence type="ECO:0000313" key="3">
    <source>
        <dbReference type="Proteomes" id="UP000054985"/>
    </source>
</evidence>
<dbReference type="AlphaFoldDB" id="A0A378JWI6"/>
<accession>A0A378JWI6</accession>
<proteinExistence type="predicted"/>
<keyword evidence="3" id="KW-1185">Reference proteome</keyword>
<dbReference type="OrthoDB" id="5646774at2"/>
<gene>
    <name evidence="1" type="ORF">Lmor_2157</name>
    <name evidence="2" type="ORF">NCTC12239_00314</name>
</gene>